<name>A0AAD7IGN6_9AGAR</name>
<evidence type="ECO:0000313" key="2">
    <source>
        <dbReference type="Proteomes" id="UP001215280"/>
    </source>
</evidence>
<sequence length="154" mass="16210">MAAYLPPPPPFPFFAYPIITYSITYDIFTLRPMSGTALKAGIRREAIYTAGLKSRSSPLVMLALEGIIMPPNKLSSTVKGLRMSKLDHFALMDVTPIVGGAAVLSLRGPVPAGLVQAPAALVPPAVPIPAGFPFARPVESRPGPGANNPATFLM</sequence>
<dbReference type="AlphaFoldDB" id="A0AAD7IGN6"/>
<proteinExistence type="predicted"/>
<dbReference type="Proteomes" id="UP001215280">
    <property type="component" value="Unassembled WGS sequence"/>
</dbReference>
<dbReference type="EMBL" id="JARJLG010000116">
    <property type="protein sequence ID" value="KAJ7742697.1"/>
    <property type="molecule type" value="Genomic_DNA"/>
</dbReference>
<gene>
    <name evidence="1" type="ORF">DFH07DRAFT_964404</name>
</gene>
<reference evidence="1" key="1">
    <citation type="submission" date="2023-03" db="EMBL/GenBank/DDBJ databases">
        <title>Massive genome expansion in bonnet fungi (Mycena s.s.) driven by repeated elements and novel gene families across ecological guilds.</title>
        <authorList>
            <consortium name="Lawrence Berkeley National Laboratory"/>
            <person name="Harder C.B."/>
            <person name="Miyauchi S."/>
            <person name="Viragh M."/>
            <person name="Kuo A."/>
            <person name="Thoen E."/>
            <person name="Andreopoulos B."/>
            <person name="Lu D."/>
            <person name="Skrede I."/>
            <person name="Drula E."/>
            <person name="Henrissat B."/>
            <person name="Morin E."/>
            <person name="Kohler A."/>
            <person name="Barry K."/>
            <person name="LaButti K."/>
            <person name="Morin E."/>
            <person name="Salamov A."/>
            <person name="Lipzen A."/>
            <person name="Mereny Z."/>
            <person name="Hegedus B."/>
            <person name="Baldrian P."/>
            <person name="Stursova M."/>
            <person name="Weitz H."/>
            <person name="Taylor A."/>
            <person name="Grigoriev I.V."/>
            <person name="Nagy L.G."/>
            <person name="Martin F."/>
            <person name="Kauserud H."/>
        </authorList>
    </citation>
    <scope>NUCLEOTIDE SEQUENCE</scope>
    <source>
        <strain evidence="1">CBHHK188m</strain>
    </source>
</reference>
<evidence type="ECO:0000313" key="1">
    <source>
        <dbReference type="EMBL" id="KAJ7742697.1"/>
    </source>
</evidence>
<accession>A0AAD7IGN6</accession>
<organism evidence="1 2">
    <name type="scientific">Mycena maculata</name>
    <dbReference type="NCBI Taxonomy" id="230809"/>
    <lineage>
        <taxon>Eukaryota</taxon>
        <taxon>Fungi</taxon>
        <taxon>Dikarya</taxon>
        <taxon>Basidiomycota</taxon>
        <taxon>Agaricomycotina</taxon>
        <taxon>Agaricomycetes</taxon>
        <taxon>Agaricomycetidae</taxon>
        <taxon>Agaricales</taxon>
        <taxon>Marasmiineae</taxon>
        <taxon>Mycenaceae</taxon>
        <taxon>Mycena</taxon>
    </lineage>
</organism>
<comment type="caution">
    <text evidence="1">The sequence shown here is derived from an EMBL/GenBank/DDBJ whole genome shotgun (WGS) entry which is preliminary data.</text>
</comment>
<protein>
    <submittedName>
        <fullName evidence="1">Uncharacterized protein</fullName>
    </submittedName>
</protein>
<keyword evidence="2" id="KW-1185">Reference proteome</keyword>